<proteinExistence type="predicted"/>
<feature type="domain" description="Glycosyltransferase RgtA/B/C/D-like" evidence="9">
    <location>
        <begin position="85"/>
        <end position="218"/>
    </location>
</feature>
<feature type="transmembrane region" description="Helical" evidence="8">
    <location>
        <begin position="87"/>
        <end position="107"/>
    </location>
</feature>
<name>A0A254NGN3_9BURK</name>
<keyword evidence="2" id="KW-1003">Cell membrane</keyword>
<dbReference type="RefSeq" id="WP_088482595.1">
    <property type="nucleotide sequence ID" value="NZ_NISI01000002.1"/>
</dbReference>
<keyword evidence="3" id="KW-0328">Glycosyltransferase</keyword>
<dbReference type="EMBL" id="NISI01000002">
    <property type="protein sequence ID" value="OWR04458.1"/>
    <property type="molecule type" value="Genomic_DNA"/>
</dbReference>
<dbReference type="Pfam" id="PF13231">
    <property type="entry name" value="PMT_2"/>
    <property type="match status" value="1"/>
</dbReference>
<evidence type="ECO:0000256" key="7">
    <source>
        <dbReference type="ARBA" id="ARBA00023136"/>
    </source>
</evidence>
<dbReference type="InterPro" id="IPR038731">
    <property type="entry name" value="RgtA/B/C-like"/>
</dbReference>
<feature type="transmembrane region" description="Helical" evidence="8">
    <location>
        <begin position="347"/>
        <end position="370"/>
    </location>
</feature>
<evidence type="ECO:0000256" key="5">
    <source>
        <dbReference type="ARBA" id="ARBA00022692"/>
    </source>
</evidence>
<feature type="transmembrane region" description="Helical" evidence="8">
    <location>
        <begin position="204"/>
        <end position="223"/>
    </location>
</feature>
<evidence type="ECO:0000256" key="2">
    <source>
        <dbReference type="ARBA" id="ARBA00022475"/>
    </source>
</evidence>
<feature type="transmembrane region" description="Helical" evidence="8">
    <location>
        <begin position="292"/>
        <end position="310"/>
    </location>
</feature>
<keyword evidence="5 8" id="KW-0812">Transmembrane</keyword>
<dbReference type="Proteomes" id="UP000197446">
    <property type="component" value="Unassembled WGS sequence"/>
</dbReference>
<organism evidence="10 11">
    <name type="scientific">Roseateles puraquae</name>
    <dbReference type="NCBI Taxonomy" id="431059"/>
    <lineage>
        <taxon>Bacteria</taxon>
        <taxon>Pseudomonadati</taxon>
        <taxon>Pseudomonadota</taxon>
        <taxon>Betaproteobacteria</taxon>
        <taxon>Burkholderiales</taxon>
        <taxon>Sphaerotilaceae</taxon>
        <taxon>Roseateles</taxon>
    </lineage>
</organism>
<accession>A0A254NGN3</accession>
<dbReference type="AlphaFoldDB" id="A0A254NGN3"/>
<feature type="transmembrane region" description="Helical" evidence="8">
    <location>
        <begin position="259"/>
        <end position="280"/>
    </location>
</feature>
<gene>
    <name evidence="10" type="ORF">CDO81_07675</name>
</gene>
<comment type="subcellular location">
    <subcellularLocation>
        <location evidence="1">Cell membrane</location>
        <topology evidence="1">Multi-pass membrane protein</topology>
    </subcellularLocation>
</comment>
<evidence type="ECO:0000256" key="4">
    <source>
        <dbReference type="ARBA" id="ARBA00022679"/>
    </source>
</evidence>
<sequence length="555" mass="61362">MDREDRGAANWFAIGVLTLQWVLMLLPSHPWSQADFPINDDWAHQASVAALVQEGRFVIPDWTATNFLGLLIWGAPWGWLLQPSHEVLRCSGLLAGLLGVWACYGLMLEIGLGARLAMLVAACWAAHPLYLSLSASFMTDVPFITASVVAVWAMLRYQRLASVGWLVTALVAASWAMLIRQTGFSLFVAFAVAGALQPGRRQRYVAVSVLVLGLLLLLGYPWLLERLHLLPAMRHAASEQVRESLALPAGQVVLSVLNWIMRLGLYLGLGAALPLILLAARVNWSALTRRKLLVWTVVSLLVLVAGYALGSSSWRMPLLGKDLIETGLGQRMLHGKSATTPLLWRGWLVVTVLTVLASFWVLALIVPALWRLFQQKAWRRPAGYVPVALAIWLMLQVAPVLLLTSVYDRYVLPLQVPVLALLAWAWSSQALTLTATTGPVLRYAGTAIVLGASLWAAALMHDYFAWNRVRWQWLSDLPAQLGVAPDQIQGGFDYLAPLRYHGGVVQPHPDGWFREPTPYALSIGGPLKQEVLDTRPVDTWLPFSPNRLYLNRSAQ</sequence>
<feature type="transmembrane region" description="Helical" evidence="8">
    <location>
        <begin position="62"/>
        <end position="80"/>
    </location>
</feature>
<dbReference type="InterPro" id="IPR050297">
    <property type="entry name" value="LipidA_mod_glycosyltrf_83"/>
</dbReference>
<evidence type="ECO:0000256" key="8">
    <source>
        <dbReference type="SAM" id="Phobius"/>
    </source>
</evidence>
<evidence type="ECO:0000256" key="3">
    <source>
        <dbReference type="ARBA" id="ARBA00022676"/>
    </source>
</evidence>
<evidence type="ECO:0000313" key="10">
    <source>
        <dbReference type="EMBL" id="OWR04458.1"/>
    </source>
</evidence>
<feature type="transmembrane region" description="Helical" evidence="8">
    <location>
        <begin position="440"/>
        <end position="460"/>
    </location>
</feature>
<dbReference type="OrthoDB" id="915562at2"/>
<feature type="transmembrane region" description="Helical" evidence="8">
    <location>
        <begin position="7"/>
        <end position="26"/>
    </location>
</feature>
<comment type="caution">
    <text evidence="10">The sequence shown here is derived from an EMBL/GenBank/DDBJ whole genome shotgun (WGS) entry which is preliminary data.</text>
</comment>
<feature type="transmembrane region" description="Helical" evidence="8">
    <location>
        <begin position="163"/>
        <end position="192"/>
    </location>
</feature>
<evidence type="ECO:0000256" key="1">
    <source>
        <dbReference type="ARBA" id="ARBA00004651"/>
    </source>
</evidence>
<keyword evidence="7 8" id="KW-0472">Membrane</keyword>
<feature type="transmembrane region" description="Helical" evidence="8">
    <location>
        <begin position="137"/>
        <end position="157"/>
    </location>
</feature>
<evidence type="ECO:0000313" key="11">
    <source>
        <dbReference type="Proteomes" id="UP000197446"/>
    </source>
</evidence>
<evidence type="ECO:0000256" key="6">
    <source>
        <dbReference type="ARBA" id="ARBA00022989"/>
    </source>
</evidence>
<protein>
    <recommendedName>
        <fullName evidence="9">Glycosyltransferase RgtA/B/C/D-like domain-containing protein</fullName>
    </recommendedName>
</protein>
<keyword evidence="4" id="KW-0808">Transferase</keyword>
<dbReference type="GO" id="GO:0016763">
    <property type="term" value="F:pentosyltransferase activity"/>
    <property type="evidence" value="ECO:0007669"/>
    <property type="project" value="TreeGrafter"/>
</dbReference>
<evidence type="ECO:0000259" key="9">
    <source>
        <dbReference type="Pfam" id="PF13231"/>
    </source>
</evidence>
<dbReference type="PANTHER" id="PTHR33908">
    <property type="entry name" value="MANNOSYLTRANSFERASE YKCB-RELATED"/>
    <property type="match status" value="1"/>
</dbReference>
<feature type="transmembrane region" description="Helical" evidence="8">
    <location>
        <begin position="382"/>
        <end position="404"/>
    </location>
</feature>
<dbReference type="GO" id="GO:0009103">
    <property type="term" value="P:lipopolysaccharide biosynthetic process"/>
    <property type="evidence" value="ECO:0007669"/>
    <property type="project" value="UniProtKB-ARBA"/>
</dbReference>
<dbReference type="PANTHER" id="PTHR33908:SF11">
    <property type="entry name" value="MEMBRANE PROTEIN"/>
    <property type="match status" value="1"/>
</dbReference>
<dbReference type="GO" id="GO:0005886">
    <property type="term" value="C:plasma membrane"/>
    <property type="evidence" value="ECO:0007669"/>
    <property type="project" value="UniProtKB-SubCell"/>
</dbReference>
<keyword evidence="6 8" id="KW-1133">Transmembrane helix</keyword>
<reference evidence="10 11" key="1">
    <citation type="journal article" date="2007" name="Int. J. Syst. Evol. Microbiol.">
        <title>Description of Pelomonas aquatica sp. nov. and Pelomonas puraquae sp. nov., isolated from industrial and haemodialysis water.</title>
        <authorList>
            <person name="Gomila M."/>
            <person name="Bowien B."/>
            <person name="Falsen E."/>
            <person name="Moore E.R."/>
            <person name="Lalucat J."/>
        </authorList>
    </citation>
    <scope>NUCLEOTIDE SEQUENCE [LARGE SCALE GENOMIC DNA]</scope>
    <source>
        <strain evidence="10 11">CCUG 52769</strain>
    </source>
</reference>
<keyword evidence="11" id="KW-1185">Reference proteome</keyword>